<protein>
    <submittedName>
        <fullName evidence="1">UBN2_3 domain-containing protein</fullName>
    </submittedName>
</protein>
<gene>
    <name evidence="2" type="ORF">E5676_scaffold13G001020</name>
    <name evidence="1" type="ORF">E6C27_scaffold139G001010</name>
</gene>
<dbReference type="Proteomes" id="UP000321947">
    <property type="component" value="Unassembled WGS sequence"/>
</dbReference>
<evidence type="ECO:0000313" key="1">
    <source>
        <dbReference type="EMBL" id="KAA0031347.1"/>
    </source>
</evidence>
<dbReference type="Proteomes" id="UP000321393">
    <property type="component" value="Unassembled WGS sequence"/>
</dbReference>
<organism evidence="1 3">
    <name type="scientific">Cucumis melo var. makuwa</name>
    <name type="common">Oriental melon</name>
    <dbReference type="NCBI Taxonomy" id="1194695"/>
    <lineage>
        <taxon>Eukaryota</taxon>
        <taxon>Viridiplantae</taxon>
        <taxon>Streptophyta</taxon>
        <taxon>Embryophyta</taxon>
        <taxon>Tracheophyta</taxon>
        <taxon>Spermatophyta</taxon>
        <taxon>Magnoliopsida</taxon>
        <taxon>eudicotyledons</taxon>
        <taxon>Gunneridae</taxon>
        <taxon>Pentapetalae</taxon>
        <taxon>rosids</taxon>
        <taxon>fabids</taxon>
        <taxon>Cucurbitales</taxon>
        <taxon>Cucurbitaceae</taxon>
        <taxon>Benincaseae</taxon>
        <taxon>Cucumis</taxon>
    </lineage>
</organism>
<dbReference type="EMBL" id="SSTE01022915">
    <property type="protein sequence ID" value="KAA0031347.1"/>
    <property type="molecule type" value="Genomic_DNA"/>
</dbReference>
<accession>A0A5A7SPD2</accession>
<evidence type="ECO:0000313" key="4">
    <source>
        <dbReference type="Proteomes" id="UP000321947"/>
    </source>
</evidence>
<comment type="caution">
    <text evidence="1">The sequence shown here is derived from an EMBL/GenBank/DDBJ whole genome shotgun (WGS) entry which is preliminary data.</text>
</comment>
<name>A0A5A7SPD2_CUCMM</name>
<reference evidence="3 4" key="1">
    <citation type="submission" date="2019-08" db="EMBL/GenBank/DDBJ databases">
        <title>Draft genome sequences of two oriental melons (Cucumis melo L. var makuwa).</title>
        <authorList>
            <person name="Kwon S.-Y."/>
        </authorList>
    </citation>
    <scope>NUCLEOTIDE SEQUENCE [LARGE SCALE GENOMIC DNA]</scope>
    <source>
        <strain evidence="4">cv. Chang Bougi</strain>
        <strain evidence="3">cv. SW 3</strain>
        <tissue evidence="1">Leaf</tissue>
    </source>
</reference>
<evidence type="ECO:0000313" key="3">
    <source>
        <dbReference type="Proteomes" id="UP000321393"/>
    </source>
</evidence>
<dbReference type="AlphaFoldDB" id="A0A5A7SPD2"/>
<dbReference type="EMBL" id="SSTD01013385">
    <property type="protein sequence ID" value="TYK06800.1"/>
    <property type="molecule type" value="Genomic_DNA"/>
</dbReference>
<evidence type="ECO:0000313" key="2">
    <source>
        <dbReference type="EMBL" id="TYK06800.1"/>
    </source>
</evidence>
<proteinExistence type="predicted"/>
<dbReference type="OrthoDB" id="1845088at2759"/>
<sequence>MAIGETNSNSSMFLPINICKLIFVHLDSTNYVLSKFLISPTLKAHHLFCPVDGSYTALKKVICDEQQPPKKNPEFEKWQKKYQGLISLINVFLSETAISHVVGCHSALKFCKHLRNTSLHPHG</sequence>